<organism evidence="2 3">
    <name type="scientific">Streptomyces capitiformicae</name>
    <dbReference type="NCBI Taxonomy" id="2014920"/>
    <lineage>
        <taxon>Bacteria</taxon>
        <taxon>Bacillati</taxon>
        <taxon>Actinomycetota</taxon>
        <taxon>Actinomycetes</taxon>
        <taxon>Kitasatosporales</taxon>
        <taxon>Streptomycetaceae</taxon>
        <taxon>Streptomyces</taxon>
    </lineage>
</organism>
<gene>
    <name evidence="2" type="ORF">GCM10017771_52970</name>
</gene>
<evidence type="ECO:0000313" key="2">
    <source>
        <dbReference type="EMBL" id="GHE35256.1"/>
    </source>
</evidence>
<dbReference type="EMBL" id="BNAT01000020">
    <property type="protein sequence ID" value="GHE35256.1"/>
    <property type="molecule type" value="Genomic_DNA"/>
</dbReference>
<dbReference type="RefSeq" id="WP_189784955.1">
    <property type="nucleotide sequence ID" value="NZ_BNAT01000020.1"/>
</dbReference>
<dbReference type="Proteomes" id="UP000603227">
    <property type="component" value="Unassembled WGS sequence"/>
</dbReference>
<comment type="caution">
    <text evidence="2">The sequence shown here is derived from an EMBL/GenBank/DDBJ whole genome shotgun (WGS) entry which is preliminary data.</text>
</comment>
<feature type="signal peptide" evidence="1">
    <location>
        <begin position="1"/>
        <end position="20"/>
    </location>
</feature>
<reference evidence="2" key="2">
    <citation type="submission" date="2020-09" db="EMBL/GenBank/DDBJ databases">
        <authorList>
            <person name="Sun Q."/>
            <person name="Zhou Y."/>
        </authorList>
    </citation>
    <scope>NUCLEOTIDE SEQUENCE</scope>
    <source>
        <strain evidence="2">CGMCC 4.7403</strain>
    </source>
</reference>
<protein>
    <submittedName>
        <fullName evidence="2">Uncharacterized protein</fullName>
    </submittedName>
</protein>
<evidence type="ECO:0000313" key="3">
    <source>
        <dbReference type="Proteomes" id="UP000603227"/>
    </source>
</evidence>
<keyword evidence="3" id="KW-1185">Reference proteome</keyword>
<accession>A0A918Z2L3</accession>
<keyword evidence="1" id="KW-0732">Signal</keyword>
<name>A0A918Z2L3_9ACTN</name>
<sequence>MKPTRLLASVALASSLTAGAALPAVAQPAAPRTTAAAAAAETTATPSAQASAKKIAKNNGIKLLNHHVSGVKDARSTAKANIRDAARGKKAYTSRYAHPRGVKVALNAKMLHAMQQLNAKKRFTFRVTAIAGSKHSPNSAHYKGRAFDVDIVNGSYVSTRGPGLTKAKRLMKACTSYGAKLVLGPGHSGHSTHVHCQW</sequence>
<evidence type="ECO:0000256" key="1">
    <source>
        <dbReference type="SAM" id="SignalP"/>
    </source>
</evidence>
<reference evidence="2" key="1">
    <citation type="journal article" date="2014" name="Int. J. Syst. Evol. Microbiol.">
        <title>Complete genome sequence of Corynebacterium casei LMG S-19264T (=DSM 44701T), isolated from a smear-ripened cheese.</title>
        <authorList>
            <consortium name="US DOE Joint Genome Institute (JGI-PGF)"/>
            <person name="Walter F."/>
            <person name="Albersmeier A."/>
            <person name="Kalinowski J."/>
            <person name="Ruckert C."/>
        </authorList>
    </citation>
    <scope>NUCLEOTIDE SEQUENCE</scope>
    <source>
        <strain evidence="2">CGMCC 4.7403</strain>
    </source>
</reference>
<feature type="chain" id="PRO_5039049769" evidence="1">
    <location>
        <begin position="21"/>
        <end position="198"/>
    </location>
</feature>
<proteinExistence type="predicted"/>
<dbReference type="AlphaFoldDB" id="A0A918Z2L3"/>